<gene>
    <name evidence="9" type="ORF">WJX73_005808</name>
</gene>
<keyword evidence="5 7" id="KW-0963">Cytoplasm</keyword>
<dbReference type="GO" id="GO:0003723">
    <property type="term" value="F:RNA binding"/>
    <property type="evidence" value="ECO:0007669"/>
    <property type="project" value="TreeGrafter"/>
</dbReference>
<dbReference type="InterPro" id="IPR033867">
    <property type="entry name" value="Mrt4"/>
</dbReference>
<name>A0AAW1NMS5_9CHLO</name>
<sequence>MPKSKRNKLVTLSKVQKKGKDHKGSLINHVRSLVDEYPSVYLFAYENMRNDRLKELREELRGKCKFCLGSNKVLKVALGRTAAEEYQPQTSELANRIRGNVGLLFTSMAHEEIMDTCSDFHAEDYARAGATATEDFELREGPLEGPGGPLAHTLEPTLRQHGLPCKLNKGVVELISDHTVCRKGQPLTSQQAALLRIFDIKMATFRLQPLCCWSDGVFRVLQEVEDSENGNESIDAEDI</sequence>
<dbReference type="GO" id="GO:0000027">
    <property type="term" value="P:ribosomal large subunit assembly"/>
    <property type="evidence" value="ECO:0007669"/>
    <property type="project" value="InterPro"/>
</dbReference>
<dbReference type="InterPro" id="IPR043141">
    <property type="entry name" value="Ribosomal_uL10-like_sf"/>
</dbReference>
<protein>
    <recommendedName>
        <fullName evidence="7">Ribosome assembly factor mrt4</fullName>
    </recommendedName>
</protein>
<reference evidence="9 10" key="1">
    <citation type="journal article" date="2024" name="Nat. Commun.">
        <title>Phylogenomics reveals the evolutionary origins of lichenization in chlorophyte algae.</title>
        <authorList>
            <person name="Puginier C."/>
            <person name="Libourel C."/>
            <person name="Otte J."/>
            <person name="Skaloud P."/>
            <person name="Haon M."/>
            <person name="Grisel S."/>
            <person name="Petersen M."/>
            <person name="Berrin J.G."/>
            <person name="Delaux P.M."/>
            <person name="Dal Grande F."/>
            <person name="Keller J."/>
        </authorList>
    </citation>
    <scope>NUCLEOTIDE SEQUENCE [LARGE SCALE GENOMIC DNA]</scope>
    <source>
        <strain evidence="9 10">SAG 2036</strain>
    </source>
</reference>
<dbReference type="Proteomes" id="UP001465755">
    <property type="component" value="Unassembled WGS sequence"/>
</dbReference>
<evidence type="ECO:0000256" key="1">
    <source>
        <dbReference type="ARBA" id="ARBA00002200"/>
    </source>
</evidence>
<dbReference type="EMBL" id="JALJOQ010000251">
    <property type="protein sequence ID" value="KAK9787269.1"/>
    <property type="molecule type" value="Genomic_DNA"/>
</dbReference>
<dbReference type="FunFam" id="3.90.105.20:FF:000003">
    <property type="entry name" value="Ribosome assembly factor mrt4"/>
    <property type="match status" value="1"/>
</dbReference>
<dbReference type="PANTHER" id="PTHR45841">
    <property type="entry name" value="MRNA TURNOVER PROTEIN 4 MRTO4"/>
    <property type="match status" value="1"/>
</dbReference>
<keyword evidence="6 7" id="KW-0539">Nucleus</keyword>
<dbReference type="GO" id="GO:0030687">
    <property type="term" value="C:preribosome, large subunit precursor"/>
    <property type="evidence" value="ECO:0007669"/>
    <property type="project" value="TreeGrafter"/>
</dbReference>
<dbReference type="Pfam" id="PF00466">
    <property type="entry name" value="Ribosomal_L10"/>
    <property type="match status" value="1"/>
</dbReference>
<comment type="function">
    <text evidence="1">Ribosomal protein P0 is the functional equivalent of E.coli protein L10.</text>
</comment>
<dbReference type="Pfam" id="PF17777">
    <property type="entry name" value="RL10P_insert"/>
    <property type="match status" value="1"/>
</dbReference>
<evidence type="ECO:0000256" key="7">
    <source>
        <dbReference type="RuleBase" id="RU364039"/>
    </source>
</evidence>
<evidence type="ECO:0000256" key="6">
    <source>
        <dbReference type="ARBA" id="ARBA00023242"/>
    </source>
</evidence>
<dbReference type="GO" id="GO:0006364">
    <property type="term" value="P:rRNA processing"/>
    <property type="evidence" value="ECO:0007669"/>
    <property type="project" value="TreeGrafter"/>
</dbReference>
<proteinExistence type="inferred from homology"/>
<dbReference type="AlphaFoldDB" id="A0AAW1NMS5"/>
<dbReference type="Gene3D" id="3.30.70.1730">
    <property type="match status" value="1"/>
</dbReference>
<evidence type="ECO:0000256" key="2">
    <source>
        <dbReference type="ARBA" id="ARBA00004046"/>
    </source>
</evidence>
<comment type="subcellular location">
    <subcellularLocation>
        <location evidence="7">Cytoplasm</location>
    </subcellularLocation>
    <subcellularLocation>
        <location evidence="7">Nucleus</location>
        <location evidence="7">Nucleolus</location>
    </subcellularLocation>
</comment>
<dbReference type="SUPFAM" id="SSF160369">
    <property type="entry name" value="Ribosomal protein L10-like"/>
    <property type="match status" value="1"/>
</dbReference>
<comment type="caution">
    <text evidence="9">The sequence shown here is derived from an EMBL/GenBank/DDBJ whole genome shotgun (WGS) entry which is preliminary data.</text>
</comment>
<evidence type="ECO:0000313" key="10">
    <source>
        <dbReference type="Proteomes" id="UP001465755"/>
    </source>
</evidence>
<evidence type="ECO:0000259" key="8">
    <source>
        <dbReference type="Pfam" id="PF17777"/>
    </source>
</evidence>
<dbReference type="GO" id="GO:0005730">
    <property type="term" value="C:nucleolus"/>
    <property type="evidence" value="ECO:0007669"/>
    <property type="project" value="UniProtKB-SubCell"/>
</dbReference>
<dbReference type="InterPro" id="IPR043164">
    <property type="entry name" value="Ribosomal_uL10-like_insert_sf"/>
</dbReference>
<dbReference type="GO" id="GO:0005737">
    <property type="term" value="C:cytoplasm"/>
    <property type="evidence" value="ECO:0007669"/>
    <property type="project" value="UniProtKB-SubCell"/>
</dbReference>
<keyword evidence="7" id="KW-0690">Ribosome biogenesis</keyword>
<comment type="subunit">
    <text evidence="4 7">Associates with the pre-60S ribosomal particle.</text>
</comment>
<evidence type="ECO:0000313" key="9">
    <source>
        <dbReference type="EMBL" id="KAK9787269.1"/>
    </source>
</evidence>
<evidence type="ECO:0000256" key="4">
    <source>
        <dbReference type="ARBA" id="ARBA00011117"/>
    </source>
</evidence>
<dbReference type="InterPro" id="IPR001790">
    <property type="entry name" value="Ribosomal_uL10"/>
</dbReference>
<dbReference type="GO" id="GO:0000956">
    <property type="term" value="P:nuclear-transcribed mRNA catabolic process"/>
    <property type="evidence" value="ECO:0007669"/>
    <property type="project" value="TreeGrafter"/>
</dbReference>
<organism evidence="9 10">
    <name type="scientific">Symbiochloris irregularis</name>
    <dbReference type="NCBI Taxonomy" id="706552"/>
    <lineage>
        <taxon>Eukaryota</taxon>
        <taxon>Viridiplantae</taxon>
        <taxon>Chlorophyta</taxon>
        <taxon>core chlorophytes</taxon>
        <taxon>Trebouxiophyceae</taxon>
        <taxon>Trebouxiales</taxon>
        <taxon>Trebouxiaceae</taxon>
        <taxon>Symbiochloris</taxon>
    </lineage>
</organism>
<feature type="domain" description="Large ribosomal subunit protein uL10-like insertion" evidence="8">
    <location>
        <begin position="126"/>
        <end position="200"/>
    </location>
</feature>
<comment type="function">
    <text evidence="2 7">Component of the ribosome assembly machinery. Nuclear paralog of the ribosomal protein P0, it binds pre-60S subunits at an early stage of assembly in the nucleolus, and is replaced by P0 in cytoplasmic pre-60S subunits and mature 80S ribosomes.</text>
</comment>
<dbReference type="InterPro" id="IPR051742">
    <property type="entry name" value="Ribosome_Assembly_uL10"/>
</dbReference>
<evidence type="ECO:0000256" key="3">
    <source>
        <dbReference type="ARBA" id="ARBA00008889"/>
    </source>
</evidence>
<evidence type="ECO:0000256" key="5">
    <source>
        <dbReference type="ARBA" id="ARBA00022490"/>
    </source>
</evidence>
<comment type="similarity">
    <text evidence="3 7">Belongs to the universal ribosomal protein uL10 family.</text>
</comment>
<dbReference type="InterPro" id="IPR040637">
    <property type="entry name" value="Ribosomal_uL10-like_insert"/>
</dbReference>
<dbReference type="CDD" id="cd05796">
    <property type="entry name" value="Ribosomal_P0_like"/>
    <property type="match status" value="1"/>
</dbReference>
<dbReference type="Gene3D" id="3.90.105.20">
    <property type="match status" value="1"/>
</dbReference>
<dbReference type="FunFam" id="3.30.70.1730:FF:000005">
    <property type="entry name" value="Ribosome assembly factor mrt4"/>
    <property type="match status" value="1"/>
</dbReference>
<keyword evidence="10" id="KW-1185">Reference proteome</keyword>
<dbReference type="PANTHER" id="PTHR45841:SF1">
    <property type="entry name" value="MRNA TURNOVER PROTEIN 4 HOMOLOG"/>
    <property type="match status" value="1"/>
</dbReference>
<accession>A0AAW1NMS5</accession>